<dbReference type="EMBL" id="QGKV02001507">
    <property type="protein sequence ID" value="KAF3532367.1"/>
    <property type="molecule type" value="Genomic_DNA"/>
</dbReference>
<keyword evidence="1" id="KW-0472">Membrane</keyword>
<feature type="transmembrane region" description="Helical" evidence="1">
    <location>
        <begin position="103"/>
        <end position="122"/>
    </location>
</feature>
<keyword evidence="1" id="KW-1133">Transmembrane helix</keyword>
<proteinExistence type="predicted"/>
<accession>A0ABQ7BJ62</accession>
<protein>
    <submittedName>
        <fullName evidence="2">Uncharacterized protein</fullName>
    </submittedName>
</protein>
<evidence type="ECO:0000256" key="1">
    <source>
        <dbReference type="SAM" id="Phobius"/>
    </source>
</evidence>
<evidence type="ECO:0000313" key="3">
    <source>
        <dbReference type="Proteomes" id="UP000266723"/>
    </source>
</evidence>
<organism evidence="2 3">
    <name type="scientific">Brassica cretica</name>
    <name type="common">Mustard</name>
    <dbReference type="NCBI Taxonomy" id="69181"/>
    <lineage>
        <taxon>Eukaryota</taxon>
        <taxon>Viridiplantae</taxon>
        <taxon>Streptophyta</taxon>
        <taxon>Embryophyta</taxon>
        <taxon>Tracheophyta</taxon>
        <taxon>Spermatophyta</taxon>
        <taxon>Magnoliopsida</taxon>
        <taxon>eudicotyledons</taxon>
        <taxon>Gunneridae</taxon>
        <taxon>Pentapetalae</taxon>
        <taxon>rosids</taxon>
        <taxon>malvids</taxon>
        <taxon>Brassicales</taxon>
        <taxon>Brassicaceae</taxon>
        <taxon>Brassiceae</taxon>
        <taxon>Brassica</taxon>
    </lineage>
</organism>
<evidence type="ECO:0000313" key="2">
    <source>
        <dbReference type="EMBL" id="KAF3532367.1"/>
    </source>
</evidence>
<feature type="transmembrane region" description="Helical" evidence="1">
    <location>
        <begin position="50"/>
        <end position="72"/>
    </location>
</feature>
<keyword evidence="3" id="KW-1185">Reference proteome</keyword>
<gene>
    <name evidence="2" type="ORF">DY000_02041855</name>
</gene>
<keyword evidence="1" id="KW-0812">Transmembrane</keyword>
<dbReference type="Proteomes" id="UP000266723">
    <property type="component" value="Unassembled WGS sequence"/>
</dbReference>
<name>A0ABQ7BJ62_BRACR</name>
<reference evidence="2 3" key="1">
    <citation type="journal article" date="2020" name="BMC Genomics">
        <title>Intraspecific diversification of the crop wild relative Brassica cretica Lam. using demographic model selection.</title>
        <authorList>
            <person name="Kioukis A."/>
            <person name="Michalopoulou V.A."/>
            <person name="Briers L."/>
            <person name="Pirintsos S."/>
            <person name="Studholme D.J."/>
            <person name="Pavlidis P."/>
            <person name="Sarris P.F."/>
        </authorList>
    </citation>
    <scope>NUCLEOTIDE SEQUENCE [LARGE SCALE GENOMIC DNA]</scope>
    <source>
        <strain evidence="3">cv. PFS-1207/04</strain>
    </source>
</reference>
<comment type="caution">
    <text evidence="2">The sequence shown here is derived from an EMBL/GenBank/DDBJ whole genome shotgun (WGS) entry which is preliminary data.</text>
</comment>
<sequence>MVNEAEEANMQLVAGGEINDGVIETPNNYVVPAEFVSYGSDRGRFSEIDLYFLVMLKFLLNVSFKSMFMYGMDSLLDFSIYRIFGLPSLLQVYSDVSFETSCLSLECVVIMMLNFACVVLQIRSRLCYSEIDLKFALAAITNHQASSSNTMRRRGGRIRKKNLSEEELIERKRHVKMVSNLRKTEMTTERKQLLSTYLKNKKRIERLTISIQLNTDRKGKPTSFFNVRKWEREKAASESIVHHIEVNNFKKKKKKKKKTPTHIYFE</sequence>